<feature type="compositionally biased region" description="Low complexity" evidence="1">
    <location>
        <begin position="72"/>
        <end position="89"/>
    </location>
</feature>
<organism evidence="2 3">
    <name type="scientific">Streptomyces polychromogenes</name>
    <dbReference type="NCBI Taxonomy" id="67342"/>
    <lineage>
        <taxon>Bacteria</taxon>
        <taxon>Bacillati</taxon>
        <taxon>Actinomycetota</taxon>
        <taxon>Actinomycetes</taxon>
        <taxon>Kitasatosporales</taxon>
        <taxon>Streptomycetaceae</taxon>
        <taxon>Streptomyces</taxon>
    </lineage>
</organism>
<name>A0ABP3F689_9ACTN</name>
<evidence type="ECO:0000313" key="3">
    <source>
        <dbReference type="Proteomes" id="UP001501867"/>
    </source>
</evidence>
<evidence type="ECO:0000313" key="2">
    <source>
        <dbReference type="EMBL" id="GAA0302022.1"/>
    </source>
</evidence>
<proteinExistence type="predicted"/>
<gene>
    <name evidence="2" type="ORF">GCM10010302_45620</name>
</gene>
<sequence length="107" mass="10868">MTPSTASHANWCPMIGSPVPGISTIGFGRSSVYGRSREPWPPARTTAWTGGAGNAAARSVDDADGEGESVMAARVGTATAPAGAARRAGQPIEATPDAYEVSHTGRE</sequence>
<reference evidence="3" key="1">
    <citation type="journal article" date="2019" name="Int. J. Syst. Evol. Microbiol.">
        <title>The Global Catalogue of Microorganisms (GCM) 10K type strain sequencing project: providing services to taxonomists for standard genome sequencing and annotation.</title>
        <authorList>
            <consortium name="The Broad Institute Genomics Platform"/>
            <consortium name="The Broad Institute Genome Sequencing Center for Infectious Disease"/>
            <person name="Wu L."/>
            <person name="Ma J."/>
        </authorList>
    </citation>
    <scope>NUCLEOTIDE SEQUENCE [LARGE SCALE GENOMIC DNA]</scope>
    <source>
        <strain evidence="3">JCM 4505</strain>
    </source>
</reference>
<feature type="compositionally biased region" description="Low complexity" evidence="1">
    <location>
        <begin position="43"/>
        <end position="57"/>
    </location>
</feature>
<comment type="caution">
    <text evidence="2">The sequence shown here is derived from an EMBL/GenBank/DDBJ whole genome shotgun (WGS) entry which is preliminary data.</text>
</comment>
<dbReference type="Proteomes" id="UP001501867">
    <property type="component" value="Unassembled WGS sequence"/>
</dbReference>
<evidence type="ECO:0000256" key="1">
    <source>
        <dbReference type="SAM" id="MobiDB-lite"/>
    </source>
</evidence>
<protein>
    <submittedName>
        <fullName evidence="2">Uncharacterized protein</fullName>
    </submittedName>
</protein>
<accession>A0ABP3F689</accession>
<keyword evidence="3" id="KW-1185">Reference proteome</keyword>
<dbReference type="EMBL" id="BAAABV010000023">
    <property type="protein sequence ID" value="GAA0302022.1"/>
    <property type="molecule type" value="Genomic_DNA"/>
</dbReference>
<feature type="region of interest" description="Disordered" evidence="1">
    <location>
        <begin position="35"/>
        <end position="107"/>
    </location>
</feature>